<dbReference type="InterPro" id="IPR001623">
    <property type="entry name" value="DnaJ_domain"/>
</dbReference>
<dbReference type="AlphaFoldDB" id="A0A6C0CW61"/>
<evidence type="ECO:0000259" key="1">
    <source>
        <dbReference type="PROSITE" id="PS50076"/>
    </source>
</evidence>
<feature type="domain" description="J" evidence="1">
    <location>
        <begin position="2"/>
        <end position="64"/>
    </location>
</feature>
<accession>A0A6C0CW61</accession>
<dbReference type="CDD" id="cd06257">
    <property type="entry name" value="DnaJ"/>
    <property type="match status" value="1"/>
</dbReference>
<dbReference type="Pfam" id="PF00226">
    <property type="entry name" value="DnaJ"/>
    <property type="match status" value="1"/>
</dbReference>
<dbReference type="Gene3D" id="1.10.287.110">
    <property type="entry name" value="DnaJ domain"/>
    <property type="match status" value="1"/>
</dbReference>
<dbReference type="SUPFAM" id="SSF46565">
    <property type="entry name" value="Chaperone J-domain"/>
    <property type="match status" value="1"/>
</dbReference>
<proteinExistence type="predicted"/>
<evidence type="ECO:0000313" key="2">
    <source>
        <dbReference type="EMBL" id="QHT07745.1"/>
    </source>
</evidence>
<organism evidence="2">
    <name type="scientific">viral metagenome</name>
    <dbReference type="NCBI Taxonomy" id="1070528"/>
    <lineage>
        <taxon>unclassified sequences</taxon>
        <taxon>metagenomes</taxon>
        <taxon>organismal metagenomes</taxon>
    </lineage>
</organism>
<sequence length="286" mass="33952">MDAYEILGVTRSTSLEKVRKQFKKLAMDVHPDKGGSDHLFQILKKSYVQVLQDIKNRESDKQFNELKSEHEQYKHQNSSKVNVQFANVDETEMMKRFHKVFDENKMKDEHSRGYGKKMVQQGGPREDISVEKTMNKFSIKKFNQEFNKTEPKNTKHLVKKYNPEPFVLSKTLPYTELGVDKVNDFSNHTESKNGLQYTDYMKAHTMNRLSKGSSKHIPKHKTIDDVERDRSNISFQMNEEELKKYTAFKMKQERKEKNRMKTLESKDQQIFNLYEKVNKSMLQYKQ</sequence>
<dbReference type="PRINTS" id="PR00625">
    <property type="entry name" value="JDOMAIN"/>
</dbReference>
<dbReference type="EMBL" id="MN739485">
    <property type="protein sequence ID" value="QHT07745.1"/>
    <property type="molecule type" value="Genomic_DNA"/>
</dbReference>
<reference evidence="2" key="1">
    <citation type="journal article" date="2020" name="Nature">
        <title>Giant virus diversity and host interactions through global metagenomics.</title>
        <authorList>
            <person name="Schulz F."/>
            <person name="Roux S."/>
            <person name="Paez-Espino D."/>
            <person name="Jungbluth S."/>
            <person name="Walsh D.A."/>
            <person name="Denef V.J."/>
            <person name="McMahon K.D."/>
            <person name="Konstantinidis K.T."/>
            <person name="Eloe-Fadrosh E.A."/>
            <person name="Kyrpides N.C."/>
            <person name="Woyke T."/>
        </authorList>
    </citation>
    <scope>NUCLEOTIDE SEQUENCE</scope>
    <source>
        <strain evidence="2">GVMAG-M-3300021964-36</strain>
    </source>
</reference>
<dbReference type="InterPro" id="IPR036869">
    <property type="entry name" value="J_dom_sf"/>
</dbReference>
<dbReference type="PROSITE" id="PS50076">
    <property type="entry name" value="DNAJ_2"/>
    <property type="match status" value="1"/>
</dbReference>
<dbReference type="SMART" id="SM00271">
    <property type="entry name" value="DnaJ"/>
    <property type="match status" value="1"/>
</dbReference>
<name>A0A6C0CW61_9ZZZZ</name>
<protein>
    <recommendedName>
        <fullName evidence="1">J domain-containing protein</fullName>
    </recommendedName>
</protein>